<keyword evidence="2" id="KW-1133">Transmembrane helix</keyword>
<feature type="region of interest" description="Disordered" evidence="1">
    <location>
        <begin position="291"/>
        <end position="326"/>
    </location>
</feature>
<feature type="transmembrane region" description="Helical" evidence="2">
    <location>
        <begin position="229"/>
        <end position="250"/>
    </location>
</feature>
<feature type="transmembrane region" description="Helical" evidence="2">
    <location>
        <begin position="127"/>
        <end position="154"/>
    </location>
</feature>
<proteinExistence type="predicted"/>
<sequence>MYFDTTLTPGVRSFCVSVNWIQFALNVLTFAVAMEEFIRVYLIRGVKTRVFNADVIFWFHILVILHPLLRAIATFFLEHACVPITDESSSSRILLSLANYIYNAAFFLIIVKWSQLVHKHRSGRRRAFGIFVACDIIFCGVLPLVMIILISIIGKFNAEMHLYVLMVELYYFTALNACLALLFGIYGFRAQFVVKKLLARRRHPPSTHALNETSLEEQITPHSSLRTRLFVQTVLALGCFVFRTVVYIIMSVTRLTPVTQGIIVLIKDGIGDCGLTIILLFLNIPTKTRKKKLNSQRNQENPEDDLNSITPKPRKPHNDGPTERDSLLINENRLASAYALFYKDEQNFVREGSADQIG</sequence>
<reference evidence="3 4" key="1">
    <citation type="journal article" date="2022" name="bioRxiv">
        <title>Genomics of Preaxostyla Flagellates Illuminates Evolutionary Transitions and the Path Towards Mitochondrial Loss.</title>
        <authorList>
            <person name="Novak L.V.F."/>
            <person name="Treitli S.C."/>
            <person name="Pyrih J."/>
            <person name="Halakuc P."/>
            <person name="Pipaliya S.V."/>
            <person name="Vacek V."/>
            <person name="Brzon O."/>
            <person name="Soukal P."/>
            <person name="Eme L."/>
            <person name="Dacks J.B."/>
            <person name="Karnkowska A."/>
            <person name="Elias M."/>
            <person name="Hampl V."/>
        </authorList>
    </citation>
    <scope>NUCLEOTIDE SEQUENCE [LARGE SCALE GENOMIC DNA]</scope>
    <source>
        <strain evidence="3">NAU3</strain>
        <tissue evidence="3">Gut</tissue>
    </source>
</reference>
<organism evidence="3 4">
    <name type="scientific">Blattamonas nauphoetae</name>
    <dbReference type="NCBI Taxonomy" id="2049346"/>
    <lineage>
        <taxon>Eukaryota</taxon>
        <taxon>Metamonada</taxon>
        <taxon>Preaxostyla</taxon>
        <taxon>Oxymonadida</taxon>
        <taxon>Blattamonas</taxon>
    </lineage>
</organism>
<comment type="caution">
    <text evidence="3">The sequence shown here is derived from an EMBL/GenBank/DDBJ whole genome shotgun (WGS) entry which is preliminary data.</text>
</comment>
<feature type="transmembrane region" description="Helical" evidence="2">
    <location>
        <begin position="20"/>
        <end position="43"/>
    </location>
</feature>
<feature type="transmembrane region" description="Helical" evidence="2">
    <location>
        <begin position="169"/>
        <end position="188"/>
    </location>
</feature>
<feature type="transmembrane region" description="Helical" evidence="2">
    <location>
        <begin position="55"/>
        <end position="77"/>
    </location>
</feature>
<evidence type="ECO:0000256" key="1">
    <source>
        <dbReference type="SAM" id="MobiDB-lite"/>
    </source>
</evidence>
<evidence type="ECO:0000256" key="2">
    <source>
        <dbReference type="SAM" id="Phobius"/>
    </source>
</evidence>
<keyword evidence="2" id="KW-0812">Transmembrane</keyword>
<gene>
    <name evidence="3" type="ORF">BLNAU_16523</name>
</gene>
<dbReference type="Proteomes" id="UP001281761">
    <property type="component" value="Unassembled WGS sequence"/>
</dbReference>
<dbReference type="EMBL" id="JARBJD010000174">
    <property type="protein sequence ID" value="KAK2948537.1"/>
    <property type="molecule type" value="Genomic_DNA"/>
</dbReference>
<evidence type="ECO:0000313" key="4">
    <source>
        <dbReference type="Proteomes" id="UP001281761"/>
    </source>
</evidence>
<keyword evidence="4" id="KW-1185">Reference proteome</keyword>
<feature type="transmembrane region" description="Helical" evidence="2">
    <location>
        <begin position="262"/>
        <end position="282"/>
    </location>
</feature>
<name>A0ABQ9XD06_9EUKA</name>
<feature type="compositionally biased region" description="Basic and acidic residues" evidence="1">
    <location>
        <begin position="316"/>
        <end position="326"/>
    </location>
</feature>
<keyword evidence="2" id="KW-0472">Membrane</keyword>
<accession>A0ABQ9XD06</accession>
<feature type="transmembrane region" description="Helical" evidence="2">
    <location>
        <begin position="97"/>
        <end position="115"/>
    </location>
</feature>
<evidence type="ECO:0000313" key="3">
    <source>
        <dbReference type="EMBL" id="KAK2948537.1"/>
    </source>
</evidence>
<protein>
    <submittedName>
        <fullName evidence="3">Uncharacterized protein</fullName>
    </submittedName>
</protein>